<dbReference type="Gene3D" id="1.25.40.10">
    <property type="entry name" value="Tetratricopeptide repeat domain"/>
    <property type="match status" value="1"/>
</dbReference>
<dbReference type="STRING" id="400055.SAMN04490243_1266"/>
<dbReference type="Pfam" id="PF08239">
    <property type="entry name" value="SH3_3"/>
    <property type="match status" value="1"/>
</dbReference>
<evidence type="ECO:0000256" key="2">
    <source>
        <dbReference type="SAM" id="Phobius"/>
    </source>
</evidence>
<dbReference type="PROSITE" id="PS50005">
    <property type="entry name" value="TPR"/>
    <property type="match status" value="1"/>
</dbReference>
<keyword evidence="2" id="KW-1133">Transmembrane helix</keyword>
<evidence type="ECO:0000259" key="4">
    <source>
        <dbReference type="PROSITE" id="PS51781"/>
    </source>
</evidence>
<protein>
    <submittedName>
        <fullName evidence="5">SH3 domain-containing protein</fullName>
    </submittedName>
</protein>
<feature type="domain" description="SH3b" evidence="4">
    <location>
        <begin position="191"/>
        <end position="254"/>
    </location>
</feature>
<proteinExistence type="predicted"/>
<organism evidence="5 6">
    <name type="scientific">Robiginitalea myxolifaciens</name>
    <dbReference type="NCBI Taxonomy" id="400055"/>
    <lineage>
        <taxon>Bacteria</taxon>
        <taxon>Pseudomonadati</taxon>
        <taxon>Bacteroidota</taxon>
        <taxon>Flavobacteriia</taxon>
        <taxon>Flavobacteriales</taxon>
        <taxon>Flavobacteriaceae</taxon>
        <taxon>Robiginitalea</taxon>
    </lineage>
</organism>
<evidence type="ECO:0000313" key="5">
    <source>
        <dbReference type="EMBL" id="SFR37376.1"/>
    </source>
</evidence>
<dbReference type="EMBL" id="FOYQ01000001">
    <property type="protein sequence ID" value="SFR37376.1"/>
    <property type="molecule type" value="Genomic_DNA"/>
</dbReference>
<dbReference type="SMART" id="SM00028">
    <property type="entry name" value="TPR"/>
    <property type="match status" value="2"/>
</dbReference>
<name>A0A1I6G5A3_9FLAO</name>
<dbReference type="SUPFAM" id="SSF48452">
    <property type="entry name" value="TPR-like"/>
    <property type="match status" value="1"/>
</dbReference>
<dbReference type="PROSITE" id="PS50293">
    <property type="entry name" value="TPR_REGION"/>
    <property type="match status" value="1"/>
</dbReference>
<evidence type="ECO:0000256" key="3">
    <source>
        <dbReference type="SAM" id="SignalP"/>
    </source>
</evidence>
<feature type="chain" id="PRO_5011470735" evidence="3">
    <location>
        <begin position="22"/>
        <end position="256"/>
    </location>
</feature>
<keyword evidence="2" id="KW-0472">Membrane</keyword>
<dbReference type="Proteomes" id="UP000199534">
    <property type="component" value="Unassembled WGS sequence"/>
</dbReference>
<accession>A0A1I6G5A3</accession>
<keyword evidence="1" id="KW-0802">TPR repeat</keyword>
<dbReference type="InterPro" id="IPR011990">
    <property type="entry name" value="TPR-like_helical_dom_sf"/>
</dbReference>
<dbReference type="OrthoDB" id="9776208at2"/>
<dbReference type="RefSeq" id="WP_092981563.1">
    <property type="nucleotide sequence ID" value="NZ_FOYQ01000001.1"/>
</dbReference>
<keyword evidence="6" id="KW-1185">Reference proteome</keyword>
<dbReference type="AlphaFoldDB" id="A0A1I6G5A3"/>
<reference evidence="5 6" key="1">
    <citation type="submission" date="2016-10" db="EMBL/GenBank/DDBJ databases">
        <authorList>
            <person name="de Groot N.N."/>
        </authorList>
    </citation>
    <scope>NUCLEOTIDE SEQUENCE [LARGE SCALE GENOMIC DNA]</scope>
    <source>
        <strain evidence="5 6">DSM 21019</strain>
    </source>
</reference>
<dbReference type="SMART" id="SM00287">
    <property type="entry name" value="SH3b"/>
    <property type="match status" value="1"/>
</dbReference>
<feature type="transmembrane region" description="Helical" evidence="2">
    <location>
        <begin position="164"/>
        <end position="185"/>
    </location>
</feature>
<evidence type="ECO:0000313" key="6">
    <source>
        <dbReference type="Proteomes" id="UP000199534"/>
    </source>
</evidence>
<sequence>MRNLLFIALLICLVVPDSLRASQGDSNFEKATEAYNSGSYQEALGYYEEILKSGKHSAALYFNMGNAHYKLGDIAPSIYYFEKALLLDPADQEIKSNLAFAQNMTVDAIQPIPETEIGRAFRGLIGSLSMDQWAIVGIVLMSLFVIAYLLYFGLSQPNLKRISLIAGFFMLVLSLLSTAAAYLSYNAYLQDQPAIIFSEVVTVRAEPNDNASEAFLLHEGTKVQVLDSLTTWKKIELADGQTGWMPAEGLRQLKDF</sequence>
<dbReference type="InterPro" id="IPR019734">
    <property type="entry name" value="TPR_rpt"/>
</dbReference>
<evidence type="ECO:0000256" key="1">
    <source>
        <dbReference type="PROSITE-ProRule" id="PRU00339"/>
    </source>
</evidence>
<gene>
    <name evidence="5" type="ORF">SAMN04490243_1266</name>
</gene>
<dbReference type="PROSITE" id="PS51781">
    <property type="entry name" value="SH3B"/>
    <property type="match status" value="1"/>
</dbReference>
<feature type="transmembrane region" description="Helical" evidence="2">
    <location>
        <begin position="133"/>
        <end position="152"/>
    </location>
</feature>
<keyword evidence="3" id="KW-0732">Signal</keyword>
<dbReference type="Gene3D" id="2.30.30.40">
    <property type="entry name" value="SH3 Domains"/>
    <property type="match status" value="1"/>
</dbReference>
<dbReference type="InterPro" id="IPR003646">
    <property type="entry name" value="SH3-like_bac-type"/>
</dbReference>
<keyword evidence="2" id="KW-0812">Transmembrane</keyword>
<feature type="repeat" description="TPR" evidence="1">
    <location>
        <begin position="58"/>
        <end position="91"/>
    </location>
</feature>
<feature type="signal peptide" evidence="3">
    <location>
        <begin position="1"/>
        <end position="21"/>
    </location>
</feature>
<dbReference type="Pfam" id="PF00515">
    <property type="entry name" value="TPR_1"/>
    <property type="match status" value="1"/>
</dbReference>